<feature type="transmembrane region" description="Helical" evidence="9">
    <location>
        <begin position="135"/>
        <end position="153"/>
    </location>
</feature>
<dbReference type="Gene3D" id="3.30.565.10">
    <property type="entry name" value="Histidine kinase-like ATPase, C-terminal domain"/>
    <property type="match status" value="1"/>
</dbReference>
<evidence type="ECO:0000256" key="9">
    <source>
        <dbReference type="SAM" id="Phobius"/>
    </source>
</evidence>
<keyword evidence="6 12" id="KW-0418">Kinase</keyword>
<evidence type="ECO:0000259" key="11">
    <source>
        <dbReference type="Pfam" id="PF23539"/>
    </source>
</evidence>
<comment type="caution">
    <text evidence="12">The sequence shown here is derived from an EMBL/GenBank/DDBJ whole genome shotgun (WGS) entry which is preliminary data.</text>
</comment>
<gene>
    <name evidence="12" type="ORF">ACFOYY_05475</name>
</gene>
<dbReference type="InterPro" id="IPR011712">
    <property type="entry name" value="Sig_transdc_His_kin_sub3_dim/P"/>
</dbReference>
<accession>A0ABV8ET66</accession>
<keyword evidence="5" id="KW-0547">Nucleotide-binding</keyword>
<dbReference type="InterPro" id="IPR050482">
    <property type="entry name" value="Sensor_HK_TwoCompSys"/>
</dbReference>
<evidence type="ECO:0000313" key="12">
    <source>
        <dbReference type="EMBL" id="MFC3979557.1"/>
    </source>
</evidence>
<dbReference type="PANTHER" id="PTHR24421:SF10">
    <property type="entry name" value="NITRATE_NITRITE SENSOR PROTEIN NARQ"/>
    <property type="match status" value="1"/>
</dbReference>
<feature type="transmembrane region" description="Helical" evidence="9">
    <location>
        <begin position="106"/>
        <end position="123"/>
    </location>
</feature>
<organism evidence="12 13">
    <name type="scientific">Streptosporangium jomthongense</name>
    <dbReference type="NCBI Taxonomy" id="1193683"/>
    <lineage>
        <taxon>Bacteria</taxon>
        <taxon>Bacillati</taxon>
        <taxon>Actinomycetota</taxon>
        <taxon>Actinomycetes</taxon>
        <taxon>Streptosporangiales</taxon>
        <taxon>Streptosporangiaceae</taxon>
        <taxon>Streptosporangium</taxon>
    </lineage>
</organism>
<name>A0ABV8ET66_9ACTN</name>
<dbReference type="Pfam" id="PF07730">
    <property type="entry name" value="HisKA_3"/>
    <property type="match status" value="1"/>
</dbReference>
<dbReference type="Proteomes" id="UP001595698">
    <property type="component" value="Unassembled WGS sequence"/>
</dbReference>
<evidence type="ECO:0000259" key="10">
    <source>
        <dbReference type="Pfam" id="PF07730"/>
    </source>
</evidence>
<dbReference type="GO" id="GO:0016301">
    <property type="term" value="F:kinase activity"/>
    <property type="evidence" value="ECO:0007669"/>
    <property type="project" value="UniProtKB-KW"/>
</dbReference>
<dbReference type="RefSeq" id="WP_386188343.1">
    <property type="nucleotide sequence ID" value="NZ_JBHSBC010000003.1"/>
</dbReference>
<dbReference type="CDD" id="cd16917">
    <property type="entry name" value="HATPase_UhpB-NarQ-NarX-like"/>
    <property type="match status" value="1"/>
</dbReference>
<evidence type="ECO:0000256" key="2">
    <source>
        <dbReference type="ARBA" id="ARBA00012438"/>
    </source>
</evidence>
<dbReference type="Gene3D" id="1.20.5.1930">
    <property type="match status" value="1"/>
</dbReference>
<evidence type="ECO:0000256" key="6">
    <source>
        <dbReference type="ARBA" id="ARBA00022777"/>
    </source>
</evidence>
<keyword evidence="7" id="KW-0067">ATP-binding</keyword>
<feature type="domain" description="DUF7134" evidence="11">
    <location>
        <begin position="13"/>
        <end position="143"/>
    </location>
</feature>
<comment type="catalytic activity">
    <reaction evidence="1">
        <text>ATP + protein L-histidine = ADP + protein N-phospho-L-histidine.</text>
        <dbReference type="EC" id="2.7.13.3"/>
    </reaction>
</comment>
<reference evidence="13" key="1">
    <citation type="journal article" date="2019" name="Int. J. Syst. Evol. Microbiol.">
        <title>The Global Catalogue of Microorganisms (GCM) 10K type strain sequencing project: providing services to taxonomists for standard genome sequencing and annotation.</title>
        <authorList>
            <consortium name="The Broad Institute Genomics Platform"/>
            <consortium name="The Broad Institute Genome Sequencing Center for Infectious Disease"/>
            <person name="Wu L."/>
            <person name="Ma J."/>
        </authorList>
    </citation>
    <scope>NUCLEOTIDE SEQUENCE [LARGE SCALE GENOMIC DNA]</scope>
    <source>
        <strain evidence="13">TBRC 7912</strain>
    </source>
</reference>
<proteinExistence type="predicted"/>
<sequence length="384" mass="41408">MDESTTAPRRGPHDWLVDACLFLVAVLSGLILAGLRLDTSPRPPKWLFDLDQVTAVVGCAALWLRRGRPTELAVVLIVLSTFSELITGAVLIALFTVAVHRPPRTTMIVSVAGLVAGVVYVLLRPEPDMPRLALWVMGGAIQGAVVGWGLYVHHRRKLAAAMRERAARMETEARLRAEQAGQEARTAIAREIHDVLGHRLSLLSVHAGALEYHPDAPSEEIAHAARVIRQSAHQALQDLREVIGVLRAPVGELPQPTYADLRQLVAESDRAGMRVTMVEEHTGTVPDRLGRTTYRIVQEALTNVRRHARGAPVRVSIAGAPGAELVVEIVNDAGPAGAAGFSGARPGRGLIGLAERVALVEGRLEYGPTTSGGWRLGARLPWPE</sequence>
<feature type="transmembrane region" description="Helical" evidence="9">
    <location>
        <begin position="72"/>
        <end position="99"/>
    </location>
</feature>
<keyword evidence="3" id="KW-0597">Phosphoprotein</keyword>
<dbReference type="EC" id="2.7.13.3" evidence="2"/>
<keyword evidence="8" id="KW-0902">Two-component regulatory system</keyword>
<feature type="transmembrane region" description="Helical" evidence="9">
    <location>
        <begin position="15"/>
        <end position="35"/>
    </location>
</feature>
<evidence type="ECO:0000256" key="5">
    <source>
        <dbReference type="ARBA" id="ARBA00022741"/>
    </source>
</evidence>
<keyword evidence="4" id="KW-0808">Transferase</keyword>
<keyword evidence="9" id="KW-0472">Membrane</keyword>
<evidence type="ECO:0000256" key="3">
    <source>
        <dbReference type="ARBA" id="ARBA00022553"/>
    </source>
</evidence>
<protein>
    <recommendedName>
        <fullName evidence="2">histidine kinase</fullName>
        <ecNumber evidence="2">2.7.13.3</ecNumber>
    </recommendedName>
</protein>
<dbReference type="EMBL" id="JBHSBC010000003">
    <property type="protein sequence ID" value="MFC3979557.1"/>
    <property type="molecule type" value="Genomic_DNA"/>
</dbReference>
<dbReference type="InterPro" id="IPR055558">
    <property type="entry name" value="DUF7134"/>
</dbReference>
<keyword evidence="13" id="KW-1185">Reference proteome</keyword>
<dbReference type="SUPFAM" id="SSF55874">
    <property type="entry name" value="ATPase domain of HSP90 chaperone/DNA topoisomerase II/histidine kinase"/>
    <property type="match status" value="1"/>
</dbReference>
<keyword evidence="9" id="KW-1133">Transmembrane helix</keyword>
<evidence type="ECO:0000256" key="7">
    <source>
        <dbReference type="ARBA" id="ARBA00022840"/>
    </source>
</evidence>
<feature type="domain" description="Signal transduction histidine kinase subgroup 3 dimerisation and phosphoacceptor" evidence="10">
    <location>
        <begin position="185"/>
        <end position="249"/>
    </location>
</feature>
<dbReference type="Pfam" id="PF23539">
    <property type="entry name" value="DUF7134"/>
    <property type="match status" value="1"/>
</dbReference>
<dbReference type="InterPro" id="IPR036890">
    <property type="entry name" value="HATPase_C_sf"/>
</dbReference>
<evidence type="ECO:0000256" key="8">
    <source>
        <dbReference type="ARBA" id="ARBA00023012"/>
    </source>
</evidence>
<keyword evidence="9" id="KW-0812">Transmembrane</keyword>
<evidence type="ECO:0000256" key="1">
    <source>
        <dbReference type="ARBA" id="ARBA00000085"/>
    </source>
</evidence>
<dbReference type="PANTHER" id="PTHR24421">
    <property type="entry name" value="NITRATE/NITRITE SENSOR PROTEIN NARX-RELATED"/>
    <property type="match status" value="1"/>
</dbReference>
<evidence type="ECO:0000256" key="4">
    <source>
        <dbReference type="ARBA" id="ARBA00022679"/>
    </source>
</evidence>
<evidence type="ECO:0000313" key="13">
    <source>
        <dbReference type="Proteomes" id="UP001595698"/>
    </source>
</evidence>